<accession>A0A1X7GCJ4</accession>
<keyword evidence="2" id="KW-1185">Reference proteome</keyword>
<dbReference type="Proteomes" id="UP000192903">
    <property type="component" value="Unassembled WGS sequence"/>
</dbReference>
<dbReference type="EMBL" id="FXAF01000011">
    <property type="protein sequence ID" value="SMF67660.1"/>
    <property type="molecule type" value="Genomic_DNA"/>
</dbReference>
<dbReference type="RefSeq" id="WP_085424272.1">
    <property type="nucleotide sequence ID" value="NZ_FXAF01000011.1"/>
</dbReference>
<dbReference type="OrthoDB" id="8410055at2"/>
<name>A0A1X7GCJ4_9HYPH</name>
<sequence length="132" mass="14574">MRANRNGVRSSILDKLALDTAAYPLELALMDVNDYASAGTITAGLIGIDEQTSQLLARTEETRTEAIYTYAADEASGLILDYLRSGDAARQAVLEWLRRNDIDTDLTQFVHAPQFATARRRFVEARGLKKPG</sequence>
<proteinExistence type="predicted"/>
<evidence type="ECO:0000313" key="2">
    <source>
        <dbReference type="Proteomes" id="UP000192903"/>
    </source>
</evidence>
<protein>
    <submittedName>
        <fullName evidence="1">Uncharacterized protein</fullName>
    </submittedName>
</protein>
<evidence type="ECO:0000313" key="1">
    <source>
        <dbReference type="EMBL" id="SMF67660.1"/>
    </source>
</evidence>
<dbReference type="AlphaFoldDB" id="A0A1X7GCJ4"/>
<reference evidence="2" key="1">
    <citation type="submission" date="2017-04" db="EMBL/GenBank/DDBJ databases">
        <authorList>
            <person name="Varghese N."/>
            <person name="Submissions S."/>
        </authorList>
    </citation>
    <scope>NUCLEOTIDE SEQUENCE [LARGE SCALE GENOMIC DNA]</scope>
    <source>
        <strain evidence="2">B4P</strain>
    </source>
</reference>
<organism evidence="1 2">
    <name type="scientific">Xaviernesmea oryzae</name>
    <dbReference type="NCBI Taxonomy" id="464029"/>
    <lineage>
        <taxon>Bacteria</taxon>
        <taxon>Pseudomonadati</taxon>
        <taxon>Pseudomonadota</taxon>
        <taxon>Alphaproteobacteria</taxon>
        <taxon>Hyphomicrobiales</taxon>
        <taxon>Rhizobiaceae</taxon>
        <taxon>Rhizobium/Agrobacterium group</taxon>
        <taxon>Xaviernesmea</taxon>
    </lineage>
</organism>
<gene>
    <name evidence="1" type="ORF">SAMN02982989_3600</name>
</gene>